<dbReference type="Gene3D" id="1.20.58.290">
    <property type="entry name" value="Hypothetical membrane protein ta0354_69_121"/>
    <property type="match status" value="1"/>
</dbReference>
<proteinExistence type="predicted"/>
<gene>
    <name evidence="3" type="ORF">EGH25_11775</name>
</gene>
<protein>
    <submittedName>
        <fullName evidence="3">DUF447 family protein</fullName>
    </submittedName>
</protein>
<evidence type="ECO:0000259" key="1">
    <source>
        <dbReference type="Pfam" id="PF04289"/>
    </source>
</evidence>
<dbReference type="InterPro" id="IPR012349">
    <property type="entry name" value="Split_barrel_FMN-bd"/>
</dbReference>
<dbReference type="InterPro" id="IPR049288">
    <property type="entry name" value="DUF447_C"/>
</dbReference>
<dbReference type="Pfam" id="PF20766">
    <property type="entry name" value="DUF447_C"/>
    <property type="match status" value="1"/>
</dbReference>
<dbReference type="Pfam" id="PF04289">
    <property type="entry name" value="DUF447_N"/>
    <property type="match status" value="1"/>
</dbReference>
<sequence length="184" mass="20581">MAYLNDLLDARITETVATTHDAEGEPNAAPMGVLSEDGGTYARLWEGSTTLENVRATNEVVVNFTRDPVVYVESALGDGAGFVADGRLRDADGWVECDAERVDGCEDDEVTRWNLVERERRIESRVLPTHSRGFASVIEATVHATRLGFKPELRELYEHHVDVAERCGGEREREATERLRDYVD</sequence>
<dbReference type="EMBL" id="RKLV01000017">
    <property type="protein sequence ID" value="MCX2820026.1"/>
    <property type="molecule type" value="Genomic_DNA"/>
</dbReference>
<evidence type="ECO:0000313" key="3">
    <source>
        <dbReference type="EMBL" id="MCX2820026.1"/>
    </source>
</evidence>
<keyword evidence="4" id="KW-1185">Reference proteome</keyword>
<accession>A0A9Q4GKB5</accession>
<comment type="caution">
    <text evidence="3">The sequence shown here is derived from an EMBL/GenBank/DDBJ whole genome shotgun (WGS) entry which is preliminary data.</text>
</comment>
<dbReference type="RefSeq" id="WP_266088837.1">
    <property type="nucleotide sequence ID" value="NZ_RKLV01000017.1"/>
</dbReference>
<dbReference type="Gene3D" id="2.30.110.10">
    <property type="entry name" value="Electron Transport, Fmn-binding Protein, Chain A"/>
    <property type="match status" value="1"/>
</dbReference>
<dbReference type="SUPFAM" id="SSF50475">
    <property type="entry name" value="FMN-binding split barrel"/>
    <property type="match status" value="1"/>
</dbReference>
<reference evidence="3" key="1">
    <citation type="submission" date="2022-09" db="EMBL/GenBank/DDBJ databases">
        <title>Haloadaptaus new haloarchaeum isolated from saline soil.</title>
        <authorList>
            <person name="Duran-Viseras A."/>
            <person name="Sanchez-Porro C."/>
            <person name="Ventosa A."/>
        </authorList>
    </citation>
    <scope>NUCLEOTIDE SEQUENCE</scope>
    <source>
        <strain evidence="3">F3-133</strain>
    </source>
</reference>
<evidence type="ECO:0000313" key="4">
    <source>
        <dbReference type="Proteomes" id="UP001149411"/>
    </source>
</evidence>
<evidence type="ECO:0000259" key="2">
    <source>
        <dbReference type="Pfam" id="PF20766"/>
    </source>
</evidence>
<name>A0A9Q4GKB5_9EURY</name>
<feature type="domain" description="DUF447" evidence="1">
    <location>
        <begin position="13"/>
        <end position="119"/>
    </location>
</feature>
<dbReference type="Proteomes" id="UP001149411">
    <property type="component" value="Unassembled WGS sequence"/>
</dbReference>
<dbReference type="InterPro" id="IPR007386">
    <property type="entry name" value="DUF447_N"/>
</dbReference>
<organism evidence="3 4">
    <name type="scientific">Halorutilus salinus</name>
    <dbReference type="NCBI Taxonomy" id="2487751"/>
    <lineage>
        <taxon>Archaea</taxon>
        <taxon>Methanobacteriati</taxon>
        <taxon>Methanobacteriota</taxon>
        <taxon>Stenosarchaea group</taxon>
        <taxon>Halobacteria</taxon>
        <taxon>Halorutilales</taxon>
        <taxon>Halorutilaceae</taxon>
        <taxon>Halorutilus</taxon>
    </lineage>
</organism>
<dbReference type="AlphaFoldDB" id="A0A9Q4GKB5"/>
<feature type="domain" description="DUF447" evidence="2">
    <location>
        <begin position="131"/>
        <end position="180"/>
    </location>
</feature>